<sequence length="89" mass="10096">NELRNIEIVDDFLNKNVCPTKDDMKGWSIDVIAYYKQKSELLVIKGRKDAEDVECNEDDEDVLEEINGIAMSIEGNDVKGMDEGVLKEC</sequence>
<evidence type="ECO:0000313" key="1">
    <source>
        <dbReference type="EMBL" id="GFD56130.1"/>
    </source>
</evidence>
<reference evidence="1" key="1">
    <citation type="journal article" date="2019" name="Sci. Rep.">
        <title>Draft genome of Tanacetum cinerariifolium, the natural source of mosquito coil.</title>
        <authorList>
            <person name="Yamashiro T."/>
            <person name="Shiraishi A."/>
            <person name="Satake H."/>
            <person name="Nakayama K."/>
        </authorList>
    </citation>
    <scope>NUCLEOTIDE SEQUENCE</scope>
</reference>
<organism evidence="1">
    <name type="scientific">Tanacetum cinerariifolium</name>
    <name type="common">Dalmatian daisy</name>
    <name type="synonym">Chrysanthemum cinerariifolium</name>
    <dbReference type="NCBI Taxonomy" id="118510"/>
    <lineage>
        <taxon>Eukaryota</taxon>
        <taxon>Viridiplantae</taxon>
        <taxon>Streptophyta</taxon>
        <taxon>Embryophyta</taxon>
        <taxon>Tracheophyta</taxon>
        <taxon>Spermatophyta</taxon>
        <taxon>Magnoliopsida</taxon>
        <taxon>eudicotyledons</taxon>
        <taxon>Gunneridae</taxon>
        <taxon>Pentapetalae</taxon>
        <taxon>asterids</taxon>
        <taxon>campanulids</taxon>
        <taxon>Asterales</taxon>
        <taxon>Asteraceae</taxon>
        <taxon>Asteroideae</taxon>
        <taxon>Anthemideae</taxon>
        <taxon>Anthemidinae</taxon>
        <taxon>Tanacetum</taxon>
    </lineage>
</organism>
<feature type="non-terminal residue" evidence="1">
    <location>
        <position position="1"/>
    </location>
</feature>
<protein>
    <submittedName>
        <fullName evidence="1">Zinc knuckle CX2CX4HX4C</fullName>
    </submittedName>
</protein>
<proteinExistence type="predicted"/>
<dbReference type="AlphaFoldDB" id="A0A699XCH0"/>
<name>A0A699XCH0_TANCI</name>
<accession>A0A699XCH0</accession>
<dbReference type="EMBL" id="BKCJ011825712">
    <property type="protein sequence ID" value="GFD56130.1"/>
    <property type="molecule type" value="Genomic_DNA"/>
</dbReference>
<gene>
    <name evidence="1" type="ORF">Tci_928099</name>
</gene>
<comment type="caution">
    <text evidence="1">The sequence shown here is derived from an EMBL/GenBank/DDBJ whole genome shotgun (WGS) entry which is preliminary data.</text>
</comment>